<feature type="non-terminal residue" evidence="2">
    <location>
        <position position="175"/>
    </location>
</feature>
<feature type="region of interest" description="Disordered" evidence="1">
    <location>
        <begin position="45"/>
        <end position="69"/>
    </location>
</feature>
<dbReference type="Proteomes" id="UP000268093">
    <property type="component" value="Unassembled WGS sequence"/>
</dbReference>
<reference evidence="2 3" key="1">
    <citation type="journal article" date="2018" name="New Phytol.">
        <title>Phylogenomics of Endogonaceae and evolution of mycorrhizas within Mucoromycota.</title>
        <authorList>
            <person name="Chang Y."/>
            <person name="Desiro A."/>
            <person name="Na H."/>
            <person name="Sandor L."/>
            <person name="Lipzen A."/>
            <person name="Clum A."/>
            <person name="Barry K."/>
            <person name="Grigoriev I.V."/>
            <person name="Martin F.M."/>
            <person name="Stajich J.E."/>
            <person name="Smith M.E."/>
            <person name="Bonito G."/>
            <person name="Spatafora J.W."/>
        </authorList>
    </citation>
    <scope>NUCLEOTIDE SEQUENCE [LARGE SCALE GENOMIC DNA]</scope>
    <source>
        <strain evidence="2 3">GMNB39</strain>
    </source>
</reference>
<sequence length="175" mass="19942">MPNVFDQPESPPISTALPVILRTSAESSAPTPPNGWERWRLFGSGQPVTVTNPRRTTRLPPPYRPFAAPQPADFLDVWEERRTRMPRSPMMRQAQPGREDAAMTTITPRMPLLRRRTRSEREEGGEETGRNAVRRGRIADRERGANSMAVSGPRSHDRPNHQPRNHSRARRRLGL</sequence>
<dbReference type="AlphaFoldDB" id="A0A433D0E1"/>
<proteinExistence type="predicted"/>
<feature type="compositionally biased region" description="Basic residues" evidence="1">
    <location>
        <begin position="161"/>
        <end position="175"/>
    </location>
</feature>
<feature type="region of interest" description="Disordered" evidence="1">
    <location>
        <begin position="84"/>
        <end position="175"/>
    </location>
</feature>
<comment type="caution">
    <text evidence="2">The sequence shown here is derived from an EMBL/GenBank/DDBJ whole genome shotgun (WGS) entry which is preliminary data.</text>
</comment>
<name>A0A433D0E1_9FUNG</name>
<dbReference type="EMBL" id="RBNI01009169">
    <property type="protein sequence ID" value="RUP44302.1"/>
    <property type="molecule type" value="Genomic_DNA"/>
</dbReference>
<evidence type="ECO:0000256" key="1">
    <source>
        <dbReference type="SAM" id="MobiDB-lite"/>
    </source>
</evidence>
<organism evidence="2 3">
    <name type="scientific">Jimgerdemannia flammicorona</name>
    <dbReference type="NCBI Taxonomy" id="994334"/>
    <lineage>
        <taxon>Eukaryota</taxon>
        <taxon>Fungi</taxon>
        <taxon>Fungi incertae sedis</taxon>
        <taxon>Mucoromycota</taxon>
        <taxon>Mucoromycotina</taxon>
        <taxon>Endogonomycetes</taxon>
        <taxon>Endogonales</taxon>
        <taxon>Endogonaceae</taxon>
        <taxon>Jimgerdemannia</taxon>
    </lineage>
</organism>
<accession>A0A433D0E1</accession>
<gene>
    <name evidence="2" type="ORF">BC936DRAFT_149655</name>
</gene>
<evidence type="ECO:0000313" key="2">
    <source>
        <dbReference type="EMBL" id="RUP44302.1"/>
    </source>
</evidence>
<evidence type="ECO:0000313" key="3">
    <source>
        <dbReference type="Proteomes" id="UP000268093"/>
    </source>
</evidence>
<protein>
    <submittedName>
        <fullName evidence="2">Uncharacterized protein</fullName>
    </submittedName>
</protein>
<keyword evidence="3" id="KW-1185">Reference proteome</keyword>